<dbReference type="Gene3D" id="2.30.40.10">
    <property type="entry name" value="Urease, subunit C, domain 1"/>
    <property type="match status" value="1"/>
</dbReference>
<dbReference type="Gene3D" id="3.20.20.140">
    <property type="entry name" value="Metal-dependent hydrolases"/>
    <property type="match status" value="1"/>
</dbReference>
<evidence type="ECO:0000259" key="1">
    <source>
        <dbReference type="Pfam" id="PF01979"/>
    </source>
</evidence>
<dbReference type="SUPFAM" id="SSF51556">
    <property type="entry name" value="Metallo-dependent hydrolases"/>
    <property type="match status" value="1"/>
</dbReference>
<dbReference type="InterPro" id="IPR006680">
    <property type="entry name" value="Amidohydro-rel"/>
</dbReference>
<proteinExistence type="predicted"/>
<dbReference type="EMBL" id="BOPF01000002">
    <property type="protein sequence ID" value="GIJ43429.1"/>
    <property type="molecule type" value="Genomic_DNA"/>
</dbReference>
<dbReference type="Pfam" id="PF01979">
    <property type="entry name" value="Amidohydro_1"/>
    <property type="match status" value="1"/>
</dbReference>
<dbReference type="InterPro" id="IPR051781">
    <property type="entry name" value="Metallo-dep_Hydrolase"/>
</dbReference>
<protein>
    <recommendedName>
        <fullName evidence="1">Amidohydrolase-related domain-containing protein</fullName>
    </recommendedName>
</protein>
<dbReference type="RefSeq" id="WP_203897011.1">
    <property type="nucleotide sequence ID" value="NZ_BOPF01000002.1"/>
</dbReference>
<reference evidence="2" key="1">
    <citation type="submission" date="2021-01" db="EMBL/GenBank/DDBJ databases">
        <title>Whole genome shotgun sequence of Virgisporangium aliadipatigenens NBRC 105644.</title>
        <authorList>
            <person name="Komaki H."/>
            <person name="Tamura T."/>
        </authorList>
    </citation>
    <scope>NUCLEOTIDE SEQUENCE</scope>
    <source>
        <strain evidence="2">NBRC 105644</strain>
    </source>
</reference>
<dbReference type="Proteomes" id="UP000619260">
    <property type="component" value="Unassembled WGS sequence"/>
</dbReference>
<dbReference type="InterPro" id="IPR032466">
    <property type="entry name" value="Metal_Hydrolase"/>
</dbReference>
<dbReference type="PANTHER" id="PTHR43135:SF3">
    <property type="entry name" value="ALPHA-D-RIBOSE 1-METHYLPHOSPHONATE 5-TRIPHOSPHATE DIPHOSPHATASE"/>
    <property type="match status" value="1"/>
</dbReference>
<comment type="caution">
    <text evidence="2">The sequence shown here is derived from an EMBL/GenBank/DDBJ whole genome shotgun (WGS) entry which is preliminary data.</text>
</comment>
<dbReference type="GO" id="GO:0016810">
    <property type="term" value="F:hydrolase activity, acting on carbon-nitrogen (but not peptide) bonds"/>
    <property type="evidence" value="ECO:0007669"/>
    <property type="project" value="InterPro"/>
</dbReference>
<evidence type="ECO:0000313" key="3">
    <source>
        <dbReference type="Proteomes" id="UP000619260"/>
    </source>
</evidence>
<gene>
    <name evidence="2" type="ORF">Val02_03150</name>
</gene>
<feature type="domain" description="Amidohydrolase-related" evidence="1">
    <location>
        <begin position="52"/>
        <end position="391"/>
    </location>
</feature>
<accession>A0A8J3YE49</accession>
<sequence length="399" mass="40836">MYAYRADRAFDGERVLSSGALVLVDDGRIVAVQEGHPPAPHDCAVTYLPGTTLLPGLIDAHTHLCGNDAMDALDRLPHIGDDEIDAAVRTAFDRQLEAGVTAVRDLGDYRWAVVDRHRDRPDGPTVVASGPPITSLGGHCADLGGAVAGVAALRAAVRERAERGADLVKLMTSGGMMTPSSDVGACQFTLDEVRAVVDEAHRHGLPVTAHAHALAAVQQCLAAGVDGIEHCSCIGAHGHGAPPEVADAIAAAGIAVCPTLGHDLSRMPPLPPAVAETVARHGLTVDNLIANVGILHRHGVTLISGADSGINPVKAHGNLPRAVVELAAAGVSTVDALASATGRAADACGLAGRTGRLRAGLDADLLIVEGDPTTEISAVRAVRAVVSRGRVTGTPRSNV</sequence>
<organism evidence="2 3">
    <name type="scientific">Virgisporangium aliadipatigenens</name>
    <dbReference type="NCBI Taxonomy" id="741659"/>
    <lineage>
        <taxon>Bacteria</taxon>
        <taxon>Bacillati</taxon>
        <taxon>Actinomycetota</taxon>
        <taxon>Actinomycetes</taxon>
        <taxon>Micromonosporales</taxon>
        <taxon>Micromonosporaceae</taxon>
        <taxon>Virgisporangium</taxon>
    </lineage>
</organism>
<dbReference type="SUPFAM" id="SSF51338">
    <property type="entry name" value="Composite domain of metallo-dependent hydrolases"/>
    <property type="match status" value="1"/>
</dbReference>
<dbReference type="PANTHER" id="PTHR43135">
    <property type="entry name" value="ALPHA-D-RIBOSE 1-METHYLPHOSPHONATE 5-TRIPHOSPHATE DIPHOSPHATASE"/>
    <property type="match status" value="1"/>
</dbReference>
<keyword evidence="3" id="KW-1185">Reference proteome</keyword>
<evidence type="ECO:0000313" key="2">
    <source>
        <dbReference type="EMBL" id="GIJ43429.1"/>
    </source>
</evidence>
<dbReference type="InterPro" id="IPR011059">
    <property type="entry name" value="Metal-dep_hydrolase_composite"/>
</dbReference>
<name>A0A8J3YE49_9ACTN</name>
<dbReference type="AlphaFoldDB" id="A0A8J3YE49"/>